<dbReference type="Proteomes" id="UP000594435">
    <property type="component" value="Chromosome 1"/>
</dbReference>
<sequence length="58" mass="6414">MDNGTVVIAADGAMTFEPAADFNGEINFGYQVKDADGDGQRERESDRECRERCGRRGE</sequence>
<reference evidence="3 4" key="1">
    <citation type="submission" date="2020-11" db="EMBL/GenBank/DDBJ databases">
        <title>Complete and Circularized Genome Assembly of a human isolate of Vibrio navarrensis biotype pommerensis with MiSeq and MinION Sequence Data.</title>
        <authorList>
            <person name="Schwartz K."/>
            <person name="Borowiak M."/>
            <person name="Deneke C."/>
            <person name="Balau V."/>
            <person name="Metelmann C."/>
            <person name="Strauch E."/>
        </authorList>
    </citation>
    <scope>NUCLEOTIDE SEQUENCE [LARGE SCALE GENOMIC DNA]</scope>
    <source>
        <strain evidence="3 4">20-VB00237</strain>
    </source>
</reference>
<feature type="region of interest" description="Disordered" evidence="1">
    <location>
        <begin position="31"/>
        <end position="58"/>
    </location>
</feature>
<dbReference type="Gene3D" id="2.60.40.3440">
    <property type="match status" value="1"/>
</dbReference>
<protein>
    <submittedName>
        <fullName evidence="3">Cadherin-like domain-containing protein</fullName>
    </submittedName>
</protein>
<dbReference type="InterPro" id="IPR041690">
    <property type="entry name" value="Cadherin_5"/>
</dbReference>
<feature type="domain" description="Cadherin-like" evidence="2">
    <location>
        <begin position="2"/>
        <end position="38"/>
    </location>
</feature>
<dbReference type="AlphaFoldDB" id="A0AAJ4IDV2"/>
<dbReference type="EMBL" id="CP065217">
    <property type="protein sequence ID" value="QPL54896.1"/>
    <property type="molecule type" value="Genomic_DNA"/>
</dbReference>
<dbReference type="Pfam" id="PF17892">
    <property type="entry name" value="Cadherin_5"/>
    <property type="match status" value="1"/>
</dbReference>
<name>A0AAJ4IDV2_9VIBR</name>
<accession>A0AAJ4IDV2</accession>
<evidence type="ECO:0000259" key="2">
    <source>
        <dbReference type="Pfam" id="PF17892"/>
    </source>
</evidence>
<evidence type="ECO:0000313" key="4">
    <source>
        <dbReference type="Proteomes" id="UP000594435"/>
    </source>
</evidence>
<proteinExistence type="predicted"/>
<feature type="compositionally biased region" description="Basic and acidic residues" evidence="1">
    <location>
        <begin position="33"/>
        <end position="58"/>
    </location>
</feature>
<evidence type="ECO:0000313" key="3">
    <source>
        <dbReference type="EMBL" id="QPL54896.1"/>
    </source>
</evidence>
<gene>
    <name evidence="3" type="ORF">I3X05_07205</name>
</gene>
<evidence type="ECO:0000256" key="1">
    <source>
        <dbReference type="SAM" id="MobiDB-lite"/>
    </source>
</evidence>
<organism evidence="3 4">
    <name type="scientific">Vibrio navarrensis</name>
    <dbReference type="NCBI Taxonomy" id="29495"/>
    <lineage>
        <taxon>Bacteria</taxon>
        <taxon>Pseudomonadati</taxon>
        <taxon>Pseudomonadota</taxon>
        <taxon>Gammaproteobacteria</taxon>
        <taxon>Vibrionales</taxon>
        <taxon>Vibrionaceae</taxon>
        <taxon>Vibrio</taxon>
    </lineage>
</organism>